<proteinExistence type="predicted"/>
<dbReference type="EMBL" id="FOXV01000005">
    <property type="protein sequence ID" value="SFQ41214.1"/>
    <property type="molecule type" value="Genomic_DNA"/>
</dbReference>
<evidence type="ECO:0000313" key="1">
    <source>
        <dbReference type="EMBL" id="SFQ41214.1"/>
    </source>
</evidence>
<accession>A0A1I5YAG8</accession>
<dbReference type="SUPFAM" id="SSF48613">
    <property type="entry name" value="Heme oxygenase-like"/>
    <property type="match status" value="1"/>
</dbReference>
<dbReference type="AlphaFoldDB" id="A0A1I5YAG8"/>
<dbReference type="STRING" id="93684.SAMN05421853_105103"/>
<evidence type="ECO:0000313" key="2">
    <source>
        <dbReference type="Proteomes" id="UP000243106"/>
    </source>
</evidence>
<evidence type="ECO:0008006" key="3">
    <source>
        <dbReference type="Google" id="ProtNLM"/>
    </source>
</evidence>
<sequence length="192" mass="20695">MQSGRLAECGRSQTFPASIHLRYATAAAHAEVETAFAAFMAAPARHLTEFFSAQHAAACALMRARSGPVLPEEGDLLEEFARELEAEIPAGRILTVTSPRPLCAEATAYLALGSRLGAEVIKRRLAEAGLPCPRAFEPTPPSLEWRAFRARIDRLDPDSRAFHRIVRDANAGFSVFATAAHAASLAPMKEAV</sequence>
<dbReference type="InterPro" id="IPR016084">
    <property type="entry name" value="Haem_Oase-like_multi-hlx"/>
</dbReference>
<gene>
    <name evidence="1" type="ORF">SAMN05421853_105103</name>
</gene>
<keyword evidence="2" id="KW-1185">Reference proteome</keyword>
<dbReference type="Proteomes" id="UP000243106">
    <property type="component" value="Unassembled WGS sequence"/>
</dbReference>
<reference evidence="2" key="1">
    <citation type="submission" date="2016-10" db="EMBL/GenBank/DDBJ databases">
        <authorList>
            <person name="Varghese N."/>
            <person name="Submissions S."/>
        </authorList>
    </citation>
    <scope>NUCLEOTIDE SEQUENCE [LARGE SCALE GENOMIC DNA]</scope>
    <source>
        <strain evidence="2">JCM 10271</strain>
    </source>
</reference>
<dbReference type="Gene3D" id="1.20.910.10">
    <property type="entry name" value="Heme oxygenase-like"/>
    <property type="match status" value="1"/>
</dbReference>
<protein>
    <recommendedName>
        <fullName evidence="3">Heme oxygenase</fullName>
    </recommendedName>
</protein>
<organism evidence="1 2">
    <name type="scientific">Roseivivax halotolerans</name>
    <dbReference type="NCBI Taxonomy" id="93684"/>
    <lineage>
        <taxon>Bacteria</taxon>
        <taxon>Pseudomonadati</taxon>
        <taxon>Pseudomonadota</taxon>
        <taxon>Alphaproteobacteria</taxon>
        <taxon>Rhodobacterales</taxon>
        <taxon>Roseobacteraceae</taxon>
        <taxon>Roseivivax</taxon>
    </lineage>
</organism>
<name>A0A1I5YAG8_9RHOB</name>